<protein>
    <submittedName>
        <fullName evidence="2">Unannotated protein</fullName>
    </submittedName>
</protein>
<dbReference type="SUPFAM" id="SSF109998">
    <property type="entry name" value="Triger factor/SurA peptide-binding domain-like"/>
    <property type="match status" value="1"/>
</dbReference>
<dbReference type="Gene3D" id="1.10.4030.10">
    <property type="entry name" value="Porin chaperone SurA, peptide-binding domain"/>
    <property type="match status" value="1"/>
</dbReference>
<organism evidence="2">
    <name type="scientific">freshwater metagenome</name>
    <dbReference type="NCBI Taxonomy" id="449393"/>
    <lineage>
        <taxon>unclassified sequences</taxon>
        <taxon>metagenomes</taxon>
        <taxon>ecological metagenomes</taxon>
    </lineage>
</organism>
<dbReference type="PROSITE" id="PS51257">
    <property type="entry name" value="PROKAR_LIPOPROTEIN"/>
    <property type="match status" value="1"/>
</dbReference>
<dbReference type="AlphaFoldDB" id="A0A6J7S3L8"/>
<gene>
    <name evidence="1" type="ORF">UFOPK3495_00861</name>
    <name evidence="2" type="ORF">UFOPK4237_00335</name>
</gene>
<name>A0A6J7S3L8_9ZZZZ</name>
<evidence type="ECO:0000313" key="2">
    <source>
        <dbReference type="EMBL" id="CAB5035599.1"/>
    </source>
</evidence>
<dbReference type="EMBL" id="CAFBMC010000039">
    <property type="protein sequence ID" value="CAB4899074.1"/>
    <property type="molecule type" value="Genomic_DNA"/>
</dbReference>
<reference evidence="2" key="1">
    <citation type="submission" date="2020-05" db="EMBL/GenBank/DDBJ databases">
        <authorList>
            <person name="Chiriac C."/>
            <person name="Salcher M."/>
            <person name="Ghai R."/>
            <person name="Kavagutti S V."/>
        </authorList>
    </citation>
    <scope>NUCLEOTIDE SEQUENCE</scope>
</reference>
<proteinExistence type="predicted"/>
<sequence>MSINRRRAFVPAVLLGLGLLVSACSGSAGDAAVVGTSHVTEATLNTAVSDVLVAQGYSPDKSDPALLTATLNWLIVGDLLDQVAADKNIVVTQGAIDRERAAELKSAGGEEGLKAAYLKQNIAPNQIQERIRFALMAQLVAKALAPTATAEEATSALVAAVVAKSTALNPDVNPRFGTWDSQNLQLGAAPSDLSTVLPTPVPTALPAP</sequence>
<dbReference type="EMBL" id="CAFBPZ010000012">
    <property type="protein sequence ID" value="CAB5035599.1"/>
    <property type="molecule type" value="Genomic_DNA"/>
</dbReference>
<accession>A0A6J7S3L8</accession>
<dbReference type="InterPro" id="IPR027304">
    <property type="entry name" value="Trigger_fact/SurA_dom_sf"/>
</dbReference>
<evidence type="ECO:0000313" key="1">
    <source>
        <dbReference type="EMBL" id="CAB4899074.1"/>
    </source>
</evidence>